<dbReference type="InterPro" id="IPR027923">
    <property type="entry name" value="Hydrophob_seed_dom"/>
</dbReference>
<accession>A0A087GG08</accession>
<dbReference type="Proteomes" id="UP000029120">
    <property type="component" value="Chromosome 7"/>
</dbReference>
<comment type="similarity">
    <text evidence="1">Belongs to the plant LTP family. PEARLI1 subfamily.</text>
</comment>
<evidence type="ECO:0000313" key="4">
    <source>
        <dbReference type="EMBL" id="KFK28810.1"/>
    </source>
</evidence>
<gene>
    <name evidence="4" type="ordered locus">AALP_Aa7g051900</name>
</gene>
<dbReference type="EMBL" id="CM002875">
    <property type="protein sequence ID" value="KFK28810.1"/>
    <property type="molecule type" value="Genomic_DNA"/>
</dbReference>
<sequence length="114" mass="11924">MASKNMTTIMALYLTFNLVLLGFTSAQPTTCPLTQRDIGVCVNVLNLVRIGINPPAQGVQACCNLLGGVTGPAAAACACDILTVRILGLNISLRLRQLLNLCPGLGLPTDLLCN</sequence>
<evidence type="ECO:0000256" key="1">
    <source>
        <dbReference type="ARBA" id="ARBA00008965"/>
    </source>
</evidence>
<evidence type="ECO:0000313" key="5">
    <source>
        <dbReference type="Proteomes" id="UP000029120"/>
    </source>
</evidence>
<dbReference type="OMA" id="SKNMTRI"/>
<dbReference type="AlphaFoldDB" id="A0A087GG08"/>
<keyword evidence="2" id="KW-0732">Signal</keyword>
<feature type="chain" id="PRO_5001821969" description="Hydrophobic seed protein domain-containing protein" evidence="2">
    <location>
        <begin position="27"/>
        <end position="114"/>
    </location>
</feature>
<evidence type="ECO:0000256" key="2">
    <source>
        <dbReference type="SAM" id="SignalP"/>
    </source>
</evidence>
<organism evidence="4 5">
    <name type="scientific">Arabis alpina</name>
    <name type="common">Alpine rock-cress</name>
    <dbReference type="NCBI Taxonomy" id="50452"/>
    <lineage>
        <taxon>Eukaryota</taxon>
        <taxon>Viridiplantae</taxon>
        <taxon>Streptophyta</taxon>
        <taxon>Embryophyta</taxon>
        <taxon>Tracheophyta</taxon>
        <taxon>Spermatophyta</taxon>
        <taxon>Magnoliopsida</taxon>
        <taxon>eudicotyledons</taxon>
        <taxon>Gunneridae</taxon>
        <taxon>Pentapetalae</taxon>
        <taxon>rosids</taxon>
        <taxon>malvids</taxon>
        <taxon>Brassicales</taxon>
        <taxon>Brassicaceae</taxon>
        <taxon>Arabideae</taxon>
        <taxon>Arabis</taxon>
    </lineage>
</organism>
<dbReference type="Gene3D" id="1.10.110.10">
    <property type="entry name" value="Plant lipid-transfer and hydrophobic proteins"/>
    <property type="match status" value="1"/>
</dbReference>
<dbReference type="Pfam" id="PF14547">
    <property type="entry name" value="Hydrophob_seed"/>
    <property type="match status" value="1"/>
</dbReference>
<dbReference type="Gramene" id="KFK28810">
    <property type="protein sequence ID" value="KFK28810"/>
    <property type="gene ID" value="AALP_AA7G051900"/>
</dbReference>
<keyword evidence="5" id="KW-1185">Reference proteome</keyword>
<dbReference type="SUPFAM" id="SSF47699">
    <property type="entry name" value="Bifunctional inhibitor/lipid-transfer protein/seed storage 2S albumin"/>
    <property type="match status" value="1"/>
</dbReference>
<dbReference type="InterPro" id="IPR051636">
    <property type="entry name" value="Plant_LTP/defense-related"/>
</dbReference>
<feature type="signal peptide" evidence="2">
    <location>
        <begin position="1"/>
        <end position="26"/>
    </location>
</feature>
<proteinExistence type="inferred from homology"/>
<feature type="domain" description="Hydrophobic seed protein" evidence="3">
    <location>
        <begin position="30"/>
        <end position="102"/>
    </location>
</feature>
<reference evidence="5" key="1">
    <citation type="journal article" date="2015" name="Nat. Plants">
        <title>Genome expansion of Arabis alpina linked with retrotransposition and reduced symmetric DNA methylation.</title>
        <authorList>
            <person name="Willing E.M."/>
            <person name="Rawat V."/>
            <person name="Mandakova T."/>
            <person name="Maumus F."/>
            <person name="James G.V."/>
            <person name="Nordstroem K.J."/>
            <person name="Becker C."/>
            <person name="Warthmann N."/>
            <person name="Chica C."/>
            <person name="Szarzynska B."/>
            <person name="Zytnicki M."/>
            <person name="Albani M.C."/>
            <person name="Kiefer C."/>
            <person name="Bergonzi S."/>
            <person name="Castaings L."/>
            <person name="Mateos J.L."/>
            <person name="Berns M.C."/>
            <person name="Bujdoso N."/>
            <person name="Piofczyk T."/>
            <person name="de Lorenzo L."/>
            <person name="Barrero-Sicilia C."/>
            <person name="Mateos I."/>
            <person name="Piednoel M."/>
            <person name="Hagmann J."/>
            <person name="Chen-Min-Tao R."/>
            <person name="Iglesias-Fernandez R."/>
            <person name="Schuster S.C."/>
            <person name="Alonso-Blanco C."/>
            <person name="Roudier F."/>
            <person name="Carbonero P."/>
            <person name="Paz-Ares J."/>
            <person name="Davis S.J."/>
            <person name="Pecinka A."/>
            <person name="Quesneville H."/>
            <person name="Colot V."/>
            <person name="Lysak M.A."/>
            <person name="Weigel D."/>
            <person name="Coupland G."/>
            <person name="Schneeberger K."/>
        </authorList>
    </citation>
    <scope>NUCLEOTIDE SEQUENCE [LARGE SCALE GENOMIC DNA]</scope>
    <source>
        <strain evidence="5">cv. Pajares</strain>
    </source>
</reference>
<protein>
    <recommendedName>
        <fullName evidence="3">Hydrophobic seed protein domain-containing protein</fullName>
    </recommendedName>
</protein>
<evidence type="ECO:0000259" key="3">
    <source>
        <dbReference type="Pfam" id="PF14547"/>
    </source>
</evidence>
<name>A0A087GG08_ARAAL</name>
<dbReference type="PANTHER" id="PTHR31731">
    <property type="match status" value="1"/>
</dbReference>
<dbReference type="InterPro" id="IPR036312">
    <property type="entry name" value="Bifun_inhib/LTP/seed_sf"/>
</dbReference>
<dbReference type="OrthoDB" id="1099130at2759"/>